<name>A0ACA9MN56_9GLOM</name>
<sequence>QDLASIYDFQAQQRLALHRENRTAMDGGDYYPNHSYGERKPSHDKQEPVPLPPELWFALMSEHQQSAEFDDMISHFNSTFSHTQLPLYRQIEELQKQQKALEERRNNSLPTSLAEFNLITSREHQNRIARSLVTRGQLPIGEYDTPENVQALQHAYETDEAAASTKTKDPRPRPLAGQSQ</sequence>
<comment type="caution">
    <text evidence="1">The sequence shown here is derived from an EMBL/GenBank/DDBJ whole genome shotgun (WGS) entry which is preliminary data.</text>
</comment>
<accession>A0ACA9MN56</accession>
<feature type="non-terminal residue" evidence="1">
    <location>
        <position position="1"/>
    </location>
</feature>
<keyword evidence="2" id="KW-1185">Reference proteome</keyword>
<proteinExistence type="predicted"/>
<reference evidence="1" key="1">
    <citation type="submission" date="2021-06" db="EMBL/GenBank/DDBJ databases">
        <authorList>
            <person name="Kallberg Y."/>
            <person name="Tangrot J."/>
            <person name="Rosling A."/>
        </authorList>
    </citation>
    <scope>NUCLEOTIDE SEQUENCE</scope>
    <source>
        <strain evidence="1">CL356</strain>
    </source>
</reference>
<dbReference type="Proteomes" id="UP000789525">
    <property type="component" value="Unassembled WGS sequence"/>
</dbReference>
<evidence type="ECO:0000313" key="1">
    <source>
        <dbReference type="EMBL" id="CAG8601137.1"/>
    </source>
</evidence>
<dbReference type="EMBL" id="CAJVPT010014038">
    <property type="protein sequence ID" value="CAG8601137.1"/>
    <property type="molecule type" value="Genomic_DNA"/>
</dbReference>
<protein>
    <submittedName>
        <fullName evidence="1">15254_t:CDS:1</fullName>
    </submittedName>
</protein>
<organism evidence="1 2">
    <name type="scientific">Acaulospora colombiana</name>
    <dbReference type="NCBI Taxonomy" id="27376"/>
    <lineage>
        <taxon>Eukaryota</taxon>
        <taxon>Fungi</taxon>
        <taxon>Fungi incertae sedis</taxon>
        <taxon>Mucoromycota</taxon>
        <taxon>Glomeromycotina</taxon>
        <taxon>Glomeromycetes</taxon>
        <taxon>Diversisporales</taxon>
        <taxon>Acaulosporaceae</taxon>
        <taxon>Acaulospora</taxon>
    </lineage>
</organism>
<evidence type="ECO:0000313" key="2">
    <source>
        <dbReference type="Proteomes" id="UP000789525"/>
    </source>
</evidence>
<gene>
    <name evidence="1" type="ORF">ACOLOM_LOCUS6685</name>
</gene>